<reference evidence="2 5" key="1">
    <citation type="submission" date="2018-08" db="EMBL/GenBank/DDBJ databases">
        <title>A genome reference for cultivated species of the human gut microbiota.</title>
        <authorList>
            <person name="Zou Y."/>
            <person name="Xue W."/>
            <person name="Luo G."/>
        </authorList>
    </citation>
    <scope>NUCLEOTIDE SEQUENCE [LARGE SCALE GENOMIC DNA]</scope>
    <source>
        <strain evidence="3 5">AF26-4BH</strain>
        <strain evidence="2">TF05-5AC</strain>
    </source>
</reference>
<feature type="domain" description="DUF7668" evidence="1">
    <location>
        <begin position="77"/>
        <end position="123"/>
    </location>
</feature>
<dbReference type="InterPro" id="IPR056085">
    <property type="entry name" value="DUF7668"/>
</dbReference>
<evidence type="ECO:0000313" key="5">
    <source>
        <dbReference type="Proteomes" id="UP000261166"/>
    </source>
</evidence>
<proteinExistence type="predicted"/>
<accession>A0A3E3I5W0</accession>
<name>A0A3E3I5W0_9FIRM</name>
<gene>
    <name evidence="3" type="ORF">DWY69_05195</name>
    <name evidence="2" type="ORF">DXC51_10510</name>
</gene>
<protein>
    <recommendedName>
        <fullName evidence="1">DUF7668 domain-containing protein</fullName>
    </recommendedName>
</protein>
<comment type="caution">
    <text evidence="2">The sequence shown here is derived from an EMBL/GenBank/DDBJ whole genome shotgun (WGS) entry which is preliminary data.</text>
</comment>
<organism evidence="2 4">
    <name type="scientific">Eisenbergiella massiliensis</name>
    <dbReference type="NCBI Taxonomy" id="1720294"/>
    <lineage>
        <taxon>Bacteria</taxon>
        <taxon>Bacillati</taxon>
        <taxon>Bacillota</taxon>
        <taxon>Clostridia</taxon>
        <taxon>Lachnospirales</taxon>
        <taxon>Lachnospiraceae</taxon>
        <taxon>Eisenbergiella</taxon>
    </lineage>
</organism>
<evidence type="ECO:0000259" key="1">
    <source>
        <dbReference type="Pfam" id="PF24705"/>
    </source>
</evidence>
<keyword evidence="4" id="KW-1185">Reference proteome</keyword>
<dbReference type="AlphaFoldDB" id="A0A3E3I5W0"/>
<dbReference type="Pfam" id="PF24705">
    <property type="entry name" value="DUF7668"/>
    <property type="match status" value="1"/>
</dbReference>
<dbReference type="GeneID" id="97987295"/>
<dbReference type="EMBL" id="QVLV01000006">
    <property type="protein sequence ID" value="RGE60966.1"/>
    <property type="molecule type" value="Genomic_DNA"/>
</dbReference>
<dbReference type="RefSeq" id="WP_021638055.1">
    <property type="nucleotide sequence ID" value="NZ_JBKUNB010000006.1"/>
</dbReference>
<dbReference type="Proteomes" id="UP000260812">
    <property type="component" value="Unassembled WGS sequence"/>
</dbReference>
<dbReference type="Proteomes" id="UP000261166">
    <property type="component" value="Unassembled WGS sequence"/>
</dbReference>
<sequence length="124" mass="14019">MVYAEKGKEQESFIAFIEHALGILSAENYSSFLAQFDSSRLSEQDLILALRYLDETRPVLKVDNPVLVTNRYQEECLAPFSDGGGFYLDYDLTTNGVGNDLTIQVEFLKEGDGYRVILEDLHTL</sequence>
<dbReference type="EMBL" id="QVLU01000003">
    <property type="protein sequence ID" value="RGE73572.1"/>
    <property type="molecule type" value="Genomic_DNA"/>
</dbReference>
<evidence type="ECO:0000313" key="4">
    <source>
        <dbReference type="Proteomes" id="UP000260812"/>
    </source>
</evidence>
<evidence type="ECO:0000313" key="2">
    <source>
        <dbReference type="EMBL" id="RGE60966.1"/>
    </source>
</evidence>
<dbReference type="OrthoDB" id="2085374at2"/>
<evidence type="ECO:0000313" key="3">
    <source>
        <dbReference type="EMBL" id="RGE73572.1"/>
    </source>
</evidence>